<evidence type="ECO:0000256" key="8">
    <source>
        <dbReference type="SAM" id="Phobius"/>
    </source>
</evidence>
<dbReference type="RefSeq" id="WP_219760275.1">
    <property type="nucleotide sequence ID" value="NZ_JAHXRS010000023.1"/>
</dbReference>
<sequence length="399" mass="42663">MELSQEIREGLSLLVLLLTYLGLALGGLPGYRMNRAGVALVGASFLVLLGVLDLREAWQALDAQTLTFLFGIMVLNAHLGYAGFFGLAAERLLGLARTPFALLLLLTFGSGFLSALFLNDTMALLLTPLVLSLTRSLGLNPVPYLLALMAAVNTGSLMTPTGNPQNIVVASLSGISYLGFVSALWPVALLGLGLQVVLLALLYPEVRSLKPLPPIPLLRYRLHGPLLAKGLWVAFGLFLAFLLGYPMAQGALVAAGILLFTRRLRSERYFLRVDWELLVMFAALFMVTEGVRRLGLAEFLVPLATTPLGLLLAATLLSLLISNVPAVLLLAPLVQEPRDWLLLAGGSTLAGNLTLLASVANLIVAEGAGREGVRIGFMEHLRLGLPLTLLTLGLLYALL</sequence>
<evidence type="ECO:0000313" key="10">
    <source>
        <dbReference type="EMBL" id="MBW6395771.1"/>
    </source>
</evidence>
<accession>A0ABS7A0G5</accession>
<evidence type="ECO:0000256" key="1">
    <source>
        <dbReference type="ARBA" id="ARBA00004651"/>
    </source>
</evidence>
<feature type="transmembrane region" description="Helical" evidence="8">
    <location>
        <begin position="231"/>
        <end position="260"/>
    </location>
</feature>
<organism evidence="10 11">
    <name type="scientific">Thermus brevis</name>
    <dbReference type="NCBI Taxonomy" id="2862456"/>
    <lineage>
        <taxon>Bacteria</taxon>
        <taxon>Thermotogati</taxon>
        <taxon>Deinococcota</taxon>
        <taxon>Deinococci</taxon>
        <taxon>Thermales</taxon>
        <taxon>Thermaceae</taxon>
        <taxon>Thermus</taxon>
    </lineage>
</organism>
<evidence type="ECO:0000256" key="4">
    <source>
        <dbReference type="ARBA" id="ARBA00022475"/>
    </source>
</evidence>
<evidence type="ECO:0000259" key="9">
    <source>
        <dbReference type="Pfam" id="PF03600"/>
    </source>
</evidence>
<gene>
    <name evidence="10" type="ORF">KZX47_11495</name>
</gene>
<comment type="similarity">
    <text evidence="2">Belongs to the CitM (TC 2.A.11) transporter family.</text>
</comment>
<keyword evidence="6 8" id="KW-1133">Transmembrane helix</keyword>
<feature type="transmembrane region" description="Helical" evidence="8">
    <location>
        <begin position="308"/>
        <end position="333"/>
    </location>
</feature>
<feature type="transmembrane region" description="Helical" evidence="8">
    <location>
        <begin position="380"/>
        <end position="398"/>
    </location>
</feature>
<evidence type="ECO:0000256" key="6">
    <source>
        <dbReference type="ARBA" id="ARBA00022989"/>
    </source>
</evidence>
<keyword evidence="11" id="KW-1185">Reference proteome</keyword>
<dbReference type="PANTHER" id="PTHR43302">
    <property type="entry name" value="TRANSPORTER ARSB-RELATED"/>
    <property type="match status" value="1"/>
</dbReference>
<proteinExistence type="inferred from homology"/>
<dbReference type="Pfam" id="PF03600">
    <property type="entry name" value="CitMHS"/>
    <property type="match status" value="1"/>
</dbReference>
<evidence type="ECO:0000256" key="5">
    <source>
        <dbReference type="ARBA" id="ARBA00022692"/>
    </source>
</evidence>
<dbReference type="InterPro" id="IPR004680">
    <property type="entry name" value="Cit_transptr-like_dom"/>
</dbReference>
<feature type="transmembrane region" description="Helical" evidence="8">
    <location>
        <begin position="66"/>
        <end position="88"/>
    </location>
</feature>
<feature type="transmembrane region" description="Helical" evidence="8">
    <location>
        <begin position="12"/>
        <end position="31"/>
    </location>
</feature>
<feature type="domain" description="Citrate transporter-like" evidence="9">
    <location>
        <begin position="33"/>
        <end position="336"/>
    </location>
</feature>
<keyword evidence="4" id="KW-1003">Cell membrane</keyword>
<feature type="transmembrane region" description="Helical" evidence="8">
    <location>
        <begin position="177"/>
        <end position="203"/>
    </location>
</feature>
<evidence type="ECO:0000256" key="3">
    <source>
        <dbReference type="ARBA" id="ARBA00022448"/>
    </source>
</evidence>
<evidence type="ECO:0000256" key="7">
    <source>
        <dbReference type="ARBA" id="ARBA00023136"/>
    </source>
</evidence>
<dbReference type="Proteomes" id="UP000724268">
    <property type="component" value="Unassembled WGS sequence"/>
</dbReference>
<evidence type="ECO:0000313" key="11">
    <source>
        <dbReference type="Proteomes" id="UP000724268"/>
    </source>
</evidence>
<evidence type="ECO:0000256" key="2">
    <source>
        <dbReference type="ARBA" id="ARBA00009843"/>
    </source>
</evidence>
<name>A0ABS7A0G5_9DEIN</name>
<feature type="transmembrane region" description="Helical" evidence="8">
    <location>
        <begin position="38"/>
        <end position="54"/>
    </location>
</feature>
<keyword evidence="7 8" id="KW-0472">Membrane</keyword>
<feature type="transmembrane region" description="Helical" evidence="8">
    <location>
        <begin position="100"/>
        <end position="118"/>
    </location>
</feature>
<protein>
    <submittedName>
        <fullName evidence="10">Anion permease</fullName>
    </submittedName>
</protein>
<comment type="subcellular location">
    <subcellularLocation>
        <location evidence="1">Cell membrane</location>
        <topology evidence="1">Multi-pass membrane protein</topology>
    </subcellularLocation>
</comment>
<dbReference type="PANTHER" id="PTHR43302:SF5">
    <property type="entry name" value="TRANSPORTER ARSB-RELATED"/>
    <property type="match status" value="1"/>
</dbReference>
<comment type="caution">
    <text evidence="10">The sequence shown here is derived from an EMBL/GenBank/DDBJ whole genome shotgun (WGS) entry which is preliminary data.</text>
</comment>
<feature type="transmembrane region" description="Helical" evidence="8">
    <location>
        <begin position="138"/>
        <end position="157"/>
    </location>
</feature>
<reference evidence="10 11" key="1">
    <citation type="submission" date="2021-07" db="EMBL/GenBank/DDBJ databases">
        <title>Thermus aquaticus gen. n. and sp. n., a nonsporulating extreme thermophile.</title>
        <authorList>
            <person name="Hu C.-J."/>
            <person name="Li W.-J."/>
            <person name="Xian W.-D."/>
        </authorList>
    </citation>
    <scope>NUCLEOTIDE SEQUENCE [LARGE SCALE GENOMIC DNA]</scope>
    <source>
        <strain evidence="10 11">SYSU G05001</strain>
    </source>
</reference>
<keyword evidence="5 8" id="KW-0812">Transmembrane</keyword>
<feature type="transmembrane region" description="Helical" evidence="8">
    <location>
        <begin position="269"/>
        <end position="288"/>
    </location>
</feature>
<feature type="transmembrane region" description="Helical" evidence="8">
    <location>
        <begin position="340"/>
        <end position="360"/>
    </location>
</feature>
<dbReference type="PRINTS" id="PR00758">
    <property type="entry name" value="ARSENICPUMP"/>
</dbReference>
<dbReference type="EMBL" id="JAHXRS010000023">
    <property type="protein sequence ID" value="MBW6395771.1"/>
    <property type="molecule type" value="Genomic_DNA"/>
</dbReference>
<dbReference type="InterPro" id="IPR000802">
    <property type="entry name" value="Arsenical_pump_ArsB"/>
</dbReference>
<keyword evidence="3" id="KW-0813">Transport</keyword>